<reference evidence="2 3" key="1">
    <citation type="submission" date="2024-02" db="EMBL/GenBank/DDBJ databases">
        <title>De novo assembly and annotation of 12 fungi associated with fruit tree decline syndrome in Ontario, Canada.</title>
        <authorList>
            <person name="Sulman M."/>
            <person name="Ellouze W."/>
            <person name="Ilyukhin E."/>
        </authorList>
    </citation>
    <scope>NUCLEOTIDE SEQUENCE [LARGE SCALE GENOMIC DNA]</scope>
    <source>
        <strain evidence="2 3">M169</strain>
    </source>
</reference>
<proteinExistence type="predicted"/>
<dbReference type="Proteomes" id="UP001430848">
    <property type="component" value="Unassembled WGS sequence"/>
</dbReference>
<keyword evidence="3" id="KW-1185">Reference proteome</keyword>
<evidence type="ECO:0000313" key="3">
    <source>
        <dbReference type="Proteomes" id="UP001430848"/>
    </source>
</evidence>
<feature type="compositionally biased region" description="Basic and acidic residues" evidence="1">
    <location>
        <begin position="330"/>
        <end position="340"/>
    </location>
</feature>
<feature type="compositionally biased region" description="Acidic residues" evidence="1">
    <location>
        <begin position="1"/>
        <end position="20"/>
    </location>
</feature>
<organism evidence="2 3">
    <name type="scientific">Diaporthe eres</name>
    <name type="common">Phomopsis oblonga</name>
    <dbReference type="NCBI Taxonomy" id="83184"/>
    <lineage>
        <taxon>Eukaryota</taxon>
        <taxon>Fungi</taxon>
        <taxon>Dikarya</taxon>
        <taxon>Ascomycota</taxon>
        <taxon>Pezizomycotina</taxon>
        <taxon>Sordariomycetes</taxon>
        <taxon>Sordariomycetidae</taxon>
        <taxon>Diaporthales</taxon>
        <taxon>Diaporthaceae</taxon>
        <taxon>Diaporthe</taxon>
        <taxon>Diaporthe eres species complex</taxon>
    </lineage>
</organism>
<feature type="region of interest" description="Disordered" evidence="1">
    <location>
        <begin position="1"/>
        <end position="28"/>
    </location>
</feature>
<comment type="caution">
    <text evidence="2">The sequence shown here is derived from an EMBL/GenBank/DDBJ whole genome shotgun (WGS) entry which is preliminary data.</text>
</comment>
<evidence type="ECO:0000256" key="1">
    <source>
        <dbReference type="SAM" id="MobiDB-lite"/>
    </source>
</evidence>
<evidence type="ECO:0000313" key="2">
    <source>
        <dbReference type="EMBL" id="KAK7708664.1"/>
    </source>
</evidence>
<dbReference type="EMBL" id="JAKNSF020000182">
    <property type="protein sequence ID" value="KAK7708664.1"/>
    <property type="molecule type" value="Genomic_DNA"/>
</dbReference>
<sequence>MALDCFVEDEEDGSDSEDENEHYQEQHEDHVDEVVYWSPWTNWVREGDGWPHNFMRSRELSKSNDDLLRDRDNQRWLRKLSQLQRKDLPSLKVWAKGNPKIPLFKDEALGDEYQIHLNLGLLAGLTKISCPKNMVPSAENPNPWKHRADPLYQVRYRLRPGDLDGSWREPAPIPEFIIPLGKLAVRTSLREPWQTLSTKEEPPPTELTDYLAVIDAGHEDLPVWILVSQSILKDRMEHEGKDYPQLPIFRGAMRDVYYGLDTACIFRSIRDLVGQGSAQHDFDEACKLVDNTRSKVDPGIMHLGVEKMAELSGTELPGDWSVITPDEEIPPEHAAEDAAH</sequence>
<protein>
    <submittedName>
        <fullName evidence="2">Uncharacterized protein</fullName>
    </submittedName>
</protein>
<name>A0ABR1NNE2_DIAER</name>
<accession>A0ABR1NNE2</accession>
<gene>
    <name evidence="2" type="ORF">SLS63_013470</name>
</gene>
<feature type="region of interest" description="Disordered" evidence="1">
    <location>
        <begin position="316"/>
        <end position="340"/>
    </location>
</feature>